<evidence type="ECO:0000313" key="2">
    <source>
        <dbReference type="Proteomes" id="UP001187192"/>
    </source>
</evidence>
<dbReference type="EMBL" id="BTGU01000013">
    <property type="protein sequence ID" value="GMN41879.1"/>
    <property type="molecule type" value="Genomic_DNA"/>
</dbReference>
<keyword evidence="2" id="KW-1185">Reference proteome</keyword>
<dbReference type="AlphaFoldDB" id="A0AA87ZR28"/>
<accession>A0AA87ZR28</accession>
<proteinExistence type="predicted"/>
<dbReference type="Proteomes" id="UP001187192">
    <property type="component" value="Unassembled WGS sequence"/>
</dbReference>
<name>A0AA87ZR28_FICCA</name>
<organism evidence="1 2">
    <name type="scientific">Ficus carica</name>
    <name type="common">Common fig</name>
    <dbReference type="NCBI Taxonomy" id="3494"/>
    <lineage>
        <taxon>Eukaryota</taxon>
        <taxon>Viridiplantae</taxon>
        <taxon>Streptophyta</taxon>
        <taxon>Embryophyta</taxon>
        <taxon>Tracheophyta</taxon>
        <taxon>Spermatophyta</taxon>
        <taxon>Magnoliopsida</taxon>
        <taxon>eudicotyledons</taxon>
        <taxon>Gunneridae</taxon>
        <taxon>Pentapetalae</taxon>
        <taxon>rosids</taxon>
        <taxon>fabids</taxon>
        <taxon>Rosales</taxon>
        <taxon>Moraceae</taxon>
        <taxon>Ficeae</taxon>
        <taxon>Ficus</taxon>
    </lineage>
</organism>
<evidence type="ECO:0000313" key="1">
    <source>
        <dbReference type="EMBL" id="GMN41879.1"/>
    </source>
</evidence>
<gene>
    <name evidence="1" type="ORF">TIFTF001_011097</name>
</gene>
<sequence length="102" mass="10937">MHRRLSRAWVLGATQSGRLPRAPGGLVGLRLIGAAPVRVGGGGWRCDVLQQKVEYGPGRLLPILDTSSEVGCSEHNLARYAVHPGEMVGSSRVSVFSENGMW</sequence>
<protein>
    <submittedName>
        <fullName evidence="1">Uncharacterized protein</fullName>
    </submittedName>
</protein>
<reference evidence="1" key="1">
    <citation type="submission" date="2023-07" db="EMBL/GenBank/DDBJ databases">
        <title>draft genome sequence of fig (Ficus carica).</title>
        <authorList>
            <person name="Takahashi T."/>
            <person name="Nishimura K."/>
        </authorList>
    </citation>
    <scope>NUCLEOTIDE SEQUENCE</scope>
</reference>
<comment type="caution">
    <text evidence="1">The sequence shown here is derived from an EMBL/GenBank/DDBJ whole genome shotgun (WGS) entry which is preliminary data.</text>
</comment>